<organism evidence="2 3">
    <name type="scientific">[Clostridium] methylpentosum DSM 5476</name>
    <dbReference type="NCBI Taxonomy" id="537013"/>
    <lineage>
        <taxon>Bacteria</taxon>
        <taxon>Bacillati</taxon>
        <taxon>Bacillota</taxon>
        <taxon>Clostridia</taxon>
        <taxon>Eubacteriales</taxon>
        <taxon>Oscillospiraceae</taxon>
        <taxon>Oscillospiraceae incertae sedis</taxon>
    </lineage>
</organism>
<feature type="domain" description="Transposase IS200-like" evidence="1">
    <location>
        <begin position="1"/>
        <end position="80"/>
    </location>
</feature>
<dbReference type="NCBIfam" id="NF033573">
    <property type="entry name" value="transpos_IS200"/>
    <property type="match status" value="1"/>
</dbReference>
<dbReference type="Gene3D" id="3.30.70.1290">
    <property type="entry name" value="Transposase IS200-like"/>
    <property type="match status" value="1"/>
</dbReference>
<proteinExistence type="predicted"/>
<dbReference type="PANTHER" id="PTHR33360">
    <property type="entry name" value="TRANSPOSASE FOR INSERTION SEQUENCE ELEMENT IS200"/>
    <property type="match status" value="1"/>
</dbReference>
<comment type="caution">
    <text evidence="2">The sequence shown here is derived from an EMBL/GenBank/DDBJ whole genome shotgun (WGS) entry which is preliminary data.</text>
</comment>
<sequence>MENIEGHQIPNHIHMLVSIPRKMRVSSFNGYLKGKSSLMIFDKHANLKYKYRNRPFWGERYYVSTEGLNEATIKKYIQDQEKSDIMQDTLSEKEYEDW</sequence>
<protein>
    <submittedName>
        <fullName evidence="2">Transposase-like protein</fullName>
    </submittedName>
</protein>
<dbReference type="SMART" id="SM01321">
    <property type="entry name" value="Y1_Tnp"/>
    <property type="match status" value="1"/>
</dbReference>
<evidence type="ECO:0000313" key="3">
    <source>
        <dbReference type="Proteomes" id="UP000003340"/>
    </source>
</evidence>
<dbReference type="Proteomes" id="UP000003340">
    <property type="component" value="Unassembled WGS sequence"/>
</dbReference>
<accession>C0E9T1</accession>
<dbReference type="GO" id="GO:0003677">
    <property type="term" value="F:DNA binding"/>
    <property type="evidence" value="ECO:0007669"/>
    <property type="project" value="InterPro"/>
</dbReference>
<dbReference type="AlphaFoldDB" id="C0E9T1"/>
<keyword evidence="3" id="KW-1185">Reference proteome</keyword>
<dbReference type="EMBL" id="ACEC01000022">
    <property type="protein sequence ID" value="EEG31766.1"/>
    <property type="molecule type" value="Genomic_DNA"/>
</dbReference>
<dbReference type="eggNOG" id="COG1943">
    <property type="taxonomic scope" value="Bacteria"/>
</dbReference>
<dbReference type="GO" id="GO:0006313">
    <property type="term" value="P:DNA transposition"/>
    <property type="evidence" value="ECO:0007669"/>
    <property type="project" value="InterPro"/>
</dbReference>
<evidence type="ECO:0000259" key="1">
    <source>
        <dbReference type="SMART" id="SM01321"/>
    </source>
</evidence>
<dbReference type="GO" id="GO:0004803">
    <property type="term" value="F:transposase activity"/>
    <property type="evidence" value="ECO:0007669"/>
    <property type="project" value="InterPro"/>
</dbReference>
<dbReference type="HOGENOM" id="CLU_101320_7_0_9"/>
<dbReference type="InterPro" id="IPR002686">
    <property type="entry name" value="Transposase_17"/>
</dbReference>
<dbReference type="Pfam" id="PF01797">
    <property type="entry name" value="Y1_Tnp"/>
    <property type="match status" value="1"/>
</dbReference>
<reference evidence="2 3" key="1">
    <citation type="submission" date="2009-01" db="EMBL/GenBank/DDBJ databases">
        <authorList>
            <person name="Fulton L."/>
            <person name="Clifton S."/>
            <person name="Fulton B."/>
            <person name="Xu J."/>
            <person name="Minx P."/>
            <person name="Pepin K.H."/>
            <person name="Johnson M."/>
            <person name="Bhonagiri V."/>
            <person name="Nash W.E."/>
            <person name="Mardis E.R."/>
            <person name="Wilson R.K."/>
        </authorList>
    </citation>
    <scope>NUCLEOTIDE SEQUENCE [LARGE SCALE GENOMIC DNA]</scope>
    <source>
        <strain evidence="2 3">DSM 5476</strain>
    </source>
</reference>
<gene>
    <name evidence="2" type="ORF">CLOSTMETH_00582</name>
</gene>
<dbReference type="SUPFAM" id="SSF143422">
    <property type="entry name" value="Transposase IS200-like"/>
    <property type="match status" value="1"/>
</dbReference>
<dbReference type="PANTHER" id="PTHR33360:SF2">
    <property type="entry name" value="TRANSPOSASE FOR INSERTION SEQUENCE ELEMENT IS200"/>
    <property type="match status" value="1"/>
</dbReference>
<dbReference type="STRING" id="537013.CLOSTMETH_00582"/>
<reference evidence="2 3" key="2">
    <citation type="submission" date="2009-02" db="EMBL/GenBank/DDBJ databases">
        <title>Draft genome sequence of Clostridium methylpentosum (DSM 5476).</title>
        <authorList>
            <person name="Sudarsanam P."/>
            <person name="Ley R."/>
            <person name="Guruge J."/>
            <person name="Turnbaugh P.J."/>
            <person name="Mahowald M."/>
            <person name="Liep D."/>
            <person name="Gordon J."/>
        </authorList>
    </citation>
    <scope>NUCLEOTIDE SEQUENCE [LARGE SCALE GENOMIC DNA]</scope>
    <source>
        <strain evidence="2 3">DSM 5476</strain>
    </source>
</reference>
<name>C0E9T1_9FIRM</name>
<dbReference type="InterPro" id="IPR036515">
    <property type="entry name" value="Transposase_17_sf"/>
</dbReference>
<evidence type="ECO:0000313" key="2">
    <source>
        <dbReference type="EMBL" id="EEG31766.1"/>
    </source>
</evidence>